<keyword evidence="2" id="KW-0805">Transcription regulation</keyword>
<organism evidence="7 8">
    <name type="scientific">Aspergillus pseudocaelatus</name>
    <dbReference type="NCBI Taxonomy" id="1825620"/>
    <lineage>
        <taxon>Eukaryota</taxon>
        <taxon>Fungi</taxon>
        <taxon>Dikarya</taxon>
        <taxon>Ascomycota</taxon>
        <taxon>Pezizomycotina</taxon>
        <taxon>Eurotiomycetes</taxon>
        <taxon>Eurotiomycetidae</taxon>
        <taxon>Eurotiales</taxon>
        <taxon>Aspergillaceae</taxon>
        <taxon>Aspergillus</taxon>
        <taxon>Aspergillus subgen. Circumdati</taxon>
    </lineage>
</organism>
<dbReference type="Pfam" id="PF11951">
    <property type="entry name" value="Fungal_trans_2"/>
    <property type="match status" value="1"/>
</dbReference>
<dbReference type="Pfam" id="PF00172">
    <property type="entry name" value="Zn_clus"/>
    <property type="match status" value="1"/>
</dbReference>
<dbReference type="PANTHER" id="PTHR37534:SF8">
    <property type="entry name" value="ZN(II)2CYS6 TRANSCRIPTION FACTOR (EUROFUNG)"/>
    <property type="match status" value="1"/>
</dbReference>
<dbReference type="CDD" id="cd00067">
    <property type="entry name" value="GAL4"/>
    <property type="match status" value="1"/>
</dbReference>
<dbReference type="Proteomes" id="UP000325395">
    <property type="component" value="Unassembled WGS sequence"/>
</dbReference>
<feature type="domain" description="Zn(2)-C6 fungal-type" evidence="6">
    <location>
        <begin position="4"/>
        <end position="32"/>
    </location>
</feature>
<dbReference type="InterPro" id="IPR036864">
    <property type="entry name" value="Zn2-C6_fun-type_DNA-bd_sf"/>
</dbReference>
<proteinExistence type="predicted"/>
<dbReference type="PROSITE" id="PS00463">
    <property type="entry name" value="ZN2_CY6_FUNGAL_1"/>
    <property type="match status" value="1"/>
</dbReference>
<dbReference type="SUPFAM" id="SSF57701">
    <property type="entry name" value="Zn2/Cys6 DNA-binding domain"/>
    <property type="match status" value="1"/>
</dbReference>
<dbReference type="PROSITE" id="PS50048">
    <property type="entry name" value="ZN2_CY6_FUNGAL_2"/>
    <property type="match status" value="1"/>
</dbReference>
<keyword evidence="4" id="KW-0804">Transcription</keyword>
<evidence type="ECO:0000313" key="8">
    <source>
        <dbReference type="Proteomes" id="UP000325395"/>
    </source>
</evidence>
<evidence type="ECO:0000256" key="1">
    <source>
        <dbReference type="ARBA" id="ARBA00004123"/>
    </source>
</evidence>
<gene>
    <name evidence="7" type="ORF">BDV36DRAFT_203055</name>
</gene>
<evidence type="ECO:0000256" key="5">
    <source>
        <dbReference type="ARBA" id="ARBA00023242"/>
    </source>
</evidence>
<dbReference type="EMBL" id="ML735750">
    <property type="protein sequence ID" value="KAE8416577.1"/>
    <property type="molecule type" value="Genomic_DNA"/>
</dbReference>
<dbReference type="PANTHER" id="PTHR37534">
    <property type="entry name" value="TRANSCRIPTIONAL ACTIVATOR PROTEIN UGA3"/>
    <property type="match status" value="1"/>
</dbReference>
<evidence type="ECO:0000256" key="4">
    <source>
        <dbReference type="ARBA" id="ARBA00023163"/>
    </source>
</evidence>
<dbReference type="InterPro" id="IPR001138">
    <property type="entry name" value="Zn2Cys6_DnaBD"/>
</dbReference>
<keyword evidence="3" id="KW-0238">DNA-binding</keyword>
<dbReference type="SMART" id="SM00066">
    <property type="entry name" value="GAL4"/>
    <property type="match status" value="1"/>
</dbReference>
<keyword evidence="5" id="KW-0539">Nucleus</keyword>
<reference evidence="7 8" key="1">
    <citation type="submission" date="2019-04" db="EMBL/GenBank/DDBJ databases">
        <authorList>
            <consortium name="DOE Joint Genome Institute"/>
            <person name="Mondo S."/>
            <person name="Kjaerbolling I."/>
            <person name="Vesth T."/>
            <person name="Frisvad J.C."/>
            <person name="Nybo J.L."/>
            <person name="Theobald S."/>
            <person name="Kildgaard S."/>
            <person name="Isbrandt T."/>
            <person name="Kuo A."/>
            <person name="Sato A."/>
            <person name="Lyhne E.K."/>
            <person name="Kogle M.E."/>
            <person name="Wiebenga A."/>
            <person name="Kun R.S."/>
            <person name="Lubbers R.J."/>
            <person name="Makela M.R."/>
            <person name="Barry K."/>
            <person name="Chovatia M."/>
            <person name="Clum A."/>
            <person name="Daum C."/>
            <person name="Haridas S."/>
            <person name="He G."/>
            <person name="LaButti K."/>
            <person name="Lipzen A."/>
            <person name="Riley R."/>
            <person name="Salamov A."/>
            <person name="Simmons B.A."/>
            <person name="Magnuson J.K."/>
            <person name="Henrissat B."/>
            <person name="Mortensen U.H."/>
            <person name="Larsen T.O."/>
            <person name="Devries R.P."/>
            <person name="Grigoriev I.V."/>
            <person name="Machida M."/>
            <person name="Baker S.E."/>
            <person name="Andersen M.R."/>
            <person name="Cantor M.N."/>
            <person name="Hua S.X."/>
        </authorList>
    </citation>
    <scope>NUCLEOTIDE SEQUENCE [LARGE SCALE GENOMIC DNA]</scope>
    <source>
        <strain evidence="7 8">CBS 117616</strain>
    </source>
</reference>
<comment type="subcellular location">
    <subcellularLocation>
        <location evidence="1">Nucleus</location>
    </subcellularLocation>
</comment>
<dbReference type="InterPro" id="IPR021858">
    <property type="entry name" value="Fun_TF"/>
</dbReference>
<sequence>MDNSCYTCRRRRIECEMTAPPCKKCKKAGLECFQKRPFRWVQGAAFRGKKKVPSVKDASVSVTKFNLDSTRRDGPCTRIITNAESIANDYASLEYGPRNLCVDNVLVNPDDPYASSLDKVSKYYLYYYSKCVCKLFVMYDSKRNPLRNVIPAALSDSVLLTSIIALSARHMANGGQSFYELGTSSLPALTDAHHNALWFKYKAIQELSHTLSDQKLYKNDTVIASAFLLIFLDLLESGSDKWNIHLEGVKKLITQIQPVGSGTGTEQRLGETVEEMRNFIIRQIYLYVSMKNLLVYTCSLLTTLKIRIDTLGATYTRPRLLSNTPSLHEPTTPLQMSLDKSYLGCPEFILDALRSFSICRDMLAGSDPLEEGSLQSYIENVSIILNLTQDFDCRAWASDLPQLDTHSTHDTNMLSTLAEAYKAGALIYGRRVSDALVRETTPLNHLVGGLIAIIEAMRCDEALFKCILWPMFVAGLESQQQDQRDFIISCLEKFWFETKCINVVNAANILRRFWKMSDTQQTVSSQWIFNIGQLGRDWLLI</sequence>
<evidence type="ECO:0000256" key="2">
    <source>
        <dbReference type="ARBA" id="ARBA00023015"/>
    </source>
</evidence>
<evidence type="ECO:0000313" key="7">
    <source>
        <dbReference type="EMBL" id="KAE8416577.1"/>
    </source>
</evidence>
<accession>A0ABQ6WHG6</accession>
<name>A0ABQ6WHG6_9EURO</name>
<protein>
    <submittedName>
        <fullName evidence="7">Fungal-specific transcription factor domain-containing protein</fullName>
    </submittedName>
</protein>
<dbReference type="Gene3D" id="4.10.240.10">
    <property type="entry name" value="Zn(2)-C6 fungal-type DNA-binding domain"/>
    <property type="match status" value="1"/>
</dbReference>
<keyword evidence="8" id="KW-1185">Reference proteome</keyword>
<evidence type="ECO:0000256" key="3">
    <source>
        <dbReference type="ARBA" id="ARBA00023125"/>
    </source>
</evidence>
<evidence type="ECO:0000259" key="6">
    <source>
        <dbReference type="PROSITE" id="PS50048"/>
    </source>
</evidence>